<organism evidence="1 2">
    <name type="scientific">Adhaeribacter radiodurans</name>
    <dbReference type="NCBI Taxonomy" id="2745197"/>
    <lineage>
        <taxon>Bacteria</taxon>
        <taxon>Pseudomonadati</taxon>
        <taxon>Bacteroidota</taxon>
        <taxon>Cytophagia</taxon>
        <taxon>Cytophagales</taxon>
        <taxon>Hymenobacteraceae</taxon>
        <taxon>Adhaeribacter</taxon>
    </lineage>
</organism>
<sequence>MKVVIEEYQSDWPNIFLNEKGTIAKTLQSLNPTIEHIGSTAVPGLEAKPIIDILVGLNYSEDLNKTILPLQNEGYTYVKKYEPQWPTRRFFIRLNPSTLTIPSIIDSQDSYIIGKDFISSVHVHIIVKNTEDWHRHLVFRDFLRAHSSVSENYGKLKKQLSALEFTDMTEYNEAKNSFVKQTEQIALEWYWQNKTKNNHFSFLAAKGLSTHS</sequence>
<dbReference type="Gene3D" id="3.30.460.10">
    <property type="entry name" value="Beta Polymerase, domain 2"/>
    <property type="match status" value="1"/>
</dbReference>
<dbReference type="RefSeq" id="WP_182411836.1">
    <property type="nucleotide sequence ID" value="NZ_CP055153.1"/>
</dbReference>
<reference evidence="1 2" key="1">
    <citation type="submission" date="2020-08" db="EMBL/GenBank/DDBJ databases">
        <title>Adhaeribacter dokdonensis sp. nov., isolated from the rhizosphere of Elymus tsukushiensis, a plant native to the Dokdo Islands, Republic of Korea.</title>
        <authorList>
            <person name="Ghim S.Y."/>
        </authorList>
    </citation>
    <scope>NUCLEOTIDE SEQUENCE [LARGE SCALE GENOMIC DNA]</scope>
    <source>
        <strain evidence="1 2">KUDC8001</strain>
    </source>
</reference>
<dbReference type="SUPFAM" id="SSF81301">
    <property type="entry name" value="Nucleotidyltransferase"/>
    <property type="match status" value="1"/>
</dbReference>
<dbReference type="Proteomes" id="UP000514509">
    <property type="component" value="Chromosome"/>
</dbReference>
<dbReference type="PANTHER" id="PTHR34822:SF1">
    <property type="entry name" value="GRPB FAMILY PROTEIN"/>
    <property type="match status" value="1"/>
</dbReference>
<dbReference type="KEGG" id="add:HUW48_15630"/>
<accession>A0A7L7L983</accession>
<dbReference type="InterPro" id="IPR007344">
    <property type="entry name" value="GrpB/CoaE"/>
</dbReference>
<evidence type="ECO:0000313" key="1">
    <source>
        <dbReference type="EMBL" id="QMU29377.1"/>
    </source>
</evidence>
<keyword evidence="2" id="KW-1185">Reference proteome</keyword>
<dbReference type="InterPro" id="IPR043519">
    <property type="entry name" value="NT_sf"/>
</dbReference>
<dbReference type="PANTHER" id="PTHR34822">
    <property type="entry name" value="GRPB DOMAIN PROTEIN (AFU_ORTHOLOGUE AFUA_1G01530)"/>
    <property type="match status" value="1"/>
</dbReference>
<gene>
    <name evidence="1" type="ORF">HUW48_15630</name>
</gene>
<proteinExistence type="predicted"/>
<dbReference type="AlphaFoldDB" id="A0A7L7L983"/>
<name>A0A7L7L983_9BACT</name>
<dbReference type="EMBL" id="CP055153">
    <property type="protein sequence ID" value="QMU29377.1"/>
    <property type="molecule type" value="Genomic_DNA"/>
</dbReference>
<dbReference type="Pfam" id="PF04229">
    <property type="entry name" value="GrpB"/>
    <property type="match status" value="1"/>
</dbReference>
<evidence type="ECO:0000313" key="2">
    <source>
        <dbReference type="Proteomes" id="UP000514509"/>
    </source>
</evidence>
<protein>
    <submittedName>
        <fullName evidence="1">GrpB family protein</fullName>
    </submittedName>
</protein>